<dbReference type="AlphaFoldDB" id="A0A839QRX0"/>
<proteinExistence type="predicted"/>
<dbReference type="Proteomes" id="UP000523000">
    <property type="component" value="Unassembled WGS sequence"/>
</dbReference>
<organism evidence="3 4">
    <name type="scientific">Paeniglutamicibacter cryotolerans</name>
    <dbReference type="NCBI Taxonomy" id="670079"/>
    <lineage>
        <taxon>Bacteria</taxon>
        <taxon>Bacillati</taxon>
        <taxon>Actinomycetota</taxon>
        <taxon>Actinomycetes</taxon>
        <taxon>Micrococcales</taxon>
        <taxon>Micrococcaceae</taxon>
        <taxon>Paeniglutamicibacter</taxon>
    </lineage>
</organism>
<dbReference type="Gene3D" id="3.40.190.10">
    <property type="entry name" value="Periplasmic binding protein-like II"/>
    <property type="match status" value="2"/>
</dbReference>
<dbReference type="SMART" id="SM00062">
    <property type="entry name" value="PBPb"/>
    <property type="match status" value="1"/>
</dbReference>
<evidence type="ECO:0000313" key="4">
    <source>
        <dbReference type="Proteomes" id="UP000523000"/>
    </source>
</evidence>
<name>A0A839QRX0_9MICC</name>
<dbReference type="InterPro" id="IPR001638">
    <property type="entry name" value="Solute-binding_3/MltF_N"/>
</dbReference>
<gene>
    <name evidence="3" type="ORF">E9229_003796</name>
</gene>
<sequence length="295" mass="30908">MIHAIRNPRNSKLGRAIAAGLVGGGLVFGMVACSSAEPDRAGTSSDCTARWTFPTVKKGVISVATVNNPPMVALDPNAGKAEGLEADILEGFAADACLPLEFNRMTGAAAVAAMSGGKMDIGAGGWGITEARGQMIGQLDEPTVYNPPAILSNQGVSTIAQMEGVKIGVEGGSLYQEKLESRFGKDRVTSYQTIDAAVQDMKNGRVQATFGDSTQMAQAATANGLNLEADLHLQSEDTNYSELTTATLVNLPFTKTNSELGKALNEYVTELRESGELTTILVNWGLTEGNATGKF</sequence>
<evidence type="ECO:0000313" key="3">
    <source>
        <dbReference type="EMBL" id="MBB2997524.1"/>
    </source>
</evidence>
<feature type="domain" description="Solute-binding protein family 3/N-terminal" evidence="2">
    <location>
        <begin position="60"/>
        <end position="288"/>
    </location>
</feature>
<dbReference type="EMBL" id="JACHVS010000005">
    <property type="protein sequence ID" value="MBB2997524.1"/>
    <property type="molecule type" value="Genomic_DNA"/>
</dbReference>
<dbReference type="PANTHER" id="PTHR35936:SF17">
    <property type="entry name" value="ARGININE-BINDING EXTRACELLULAR PROTEIN ARTP"/>
    <property type="match status" value="1"/>
</dbReference>
<dbReference type="PROSITE" id="PS51257">
    <property type="entry name" value="PROKAR_LIPOPROTEIN"/>
    <property type="match status" value="1"/>
</dbReference>
<keyword evidence="4" id="KW-1185">Reference proteome</keyword>
<reference evidence="3 4" key="1">
    <citation type="submission" date="2020-08" db="EMBL/GenBank/DDBJ databases">
        <title>Sequencing the genomes of 1000 actinobacteria strains.</title>
        <authorList>
            <person name="Klenk H.-P."/>
        </authorList>
    </citation>
    <scope>NUCLEOTIDE SEQUENCE [LARGE SCALE GENOMIC DNA]</scope>
    <source>
        <strain evidence="3 4">DSM 22826</strain>
    </source>
</reference>
<dbReference type="Pfam" id="PF00497">
    <property type="entry name" value="SBP_bac_3"/>
    <property type="match status" value="1"/>
</dbReference>
<keyword evidence="1" id="KW-0732">Signal</keyword>
<dbReference type="RefSeq" id="WP_183513181.1">
    <property type="nucleotide sequence ID" value="NZ_BAABGK010000093.1"/>
</dbReference>
<accession>A0A839QRX0</accession>
<dbReference type="PANTHER" id="PTHR35936">
    <property type="entry name" value="MEMBRANE-BOUND LYTIC MUREIN TRANSGLYCOSYLASE F"/>
    <property type="match status" value="1"/>
</dbReference>
<comment type="caution">
    <text evidence="3">The sequence shown here is derived from an EMBL/GenBank/DDBJ whole genome shotgun (WGS) entry which is preliminary data.</text>
</comment>
<evidence type="ECO:0000259" key="2">
    <source>
        <dbReference type="SMART" id="SM00062"/>
    </source>
</evidence>
<protein>
    <submittedName>
        <fullName evidence="3">ABC-type amino acid transport substrate-binding protein</fullName>
    </submittedName>
</protein>
<evidence type="ECO:0000256" key="1">
    <source>
        <dbReference type="ARBA" id="ARBA00022729"/>
    </source>
</evidence>
<dbReference type="SUPFAM" id="SSF53850">
    <property type="entry name" value="Periplasmic binding protein-like II"/>
    <property type="match status" value="1"/>
</dbReference>